<sequence>MHMRKLEAKGRRAHPSRTYTERIDRRQRVALPADMGWRVGMRVYFHLTKDGAIQIGKVPTQLWQGRLLSARIQGIHRPLGGRKDRAGKAIRALRP</sequence>
<name>A0A543L7W5_9BURK</name>
<gene>
    <name evidence="1" type="ORF">BDD18_2101</name>
</gene>
<proteinExistence type="predicted"/>
<protein>
    <submittedName>
        <fullName evidence="1">Uncharacterized protein</fullName>
    </submittedName>
</protein>
<accession>A0A543L7W5</accession>
<evidence type="ECO:0000313" key="1">
    <source>
        <dbReference type="EMBL" id="TQN03422.1"/>
    </source>
</evidence>
<dbReference type="Proteomes" id="UP000316993">
    <property type="component" value="Unassembled WGS sequence"/>
</dbReference>
<reference evidence="1 2" key="1">
    <citation type="submission" date="2019-06" db="EMBL/GenBank/DDBJ databases">
        <title>Genomic Encyclopedia of Archaeal and Bacterial Type Strains, Phase II (KMG-II): from individual species to whole genera.</title>
        <authorList>
            <person name="Goeker M."/>
        </authorList>
    </citation>
    <scope>NUCLEOTIDE SEQUENCE [LARGE SCALE GENOMIC DNA]</scope>
    <source>
        <strain evidence="1 2">DSM 7270</strain>
    </source>
</reference>
<dbReference type="AlphaFoldDB" id="A0A543L7W5"/>
<comment type="caution">
    <text evidence="1">The sequence shown here is derived from an EMBL/GenBank/DDBJ whole genome shotgun (WGS) entry which is preliminary data.</text>
</comment>
<dbReference type="EMBL" id="VFPV01000002">
    <property type="protein sequence ID" value="TQN03422.1"/>
    <property type="molecule type" value="Genomic_DNA"/>
</dbReference>
<organism evidence="1 2">
    <name type="scientific">Acidovorax temperans</name>
    <dbReference type="NCBI Taxonomy" id="80878"/>
    <lineage>
        <taxon>Bacteria</taxon>
        <taxon>Pseudomonadati</taxon>
        <taxon>Pseudomonadota</taxon>
        <taxon>Betaproteobacteria</taxon>
        <taxon>Burkholderiales</taxon>
        <taxon>Comamonadaceae</taxon>
        <taxon>Acidovorax</taxon>
    </lineage>
</organism>
<evidence type="ECO:0000313" key="2">
    <source>
        <dbReference type="Proteomes" id="UP000316993"/>
    </source>
</evidence>